<dbReference type="VEuPathDB" id="AmoebaDB:KM1_009800"/>
<name>A0A5K1UFX4_ENTHI</name>
<dbReference type="AlphaFoldDB" id="A0A5K1UFX4"/>
<dbReference type="VEuPathDB" id="AmoebaDB:EHI7A_019730"/>
<gene>
    <name evidence="1" type="ORF">CL6EHI_107060</name>
</gene>
<evidence type="ECO:0000313" key="1">
    <source>
        <dbReference type="EMBL" id="GAT94920.1"/>
    </source>
</evidence>
<evidence type="ECO:0000313" key="2">
    <source>
        <dbReference type="Proteomes" id="UP000078387"/>
    </source>
</evidence>
<dbReference type="EMBL" id="BDEQ01000001">
    <property type="protein sequence ID" value="GAT94920.1"/>
    <property type="molecule type" value="Genomic_DNA"/>
</dbReference>
<dbReference type="VEuPathDB" id="AmoebaDB:EHI5A_009890"/>
<dbReference type="VEuPathDB" id="AmoebaDB:EHI8A_011220"/>
<dbReference type="VEuPathDB" id="AmoebaDB:EHI_107060"/>
<comment type="caution">
    <text evidence="1">The sequence shown here is derived from an EMBL/GenBank/DDBJ whole genome shotgun (WGS) entry which is preliminary data.</text>
</comment>
<dbReference type="Proteomes" id="UP000078387">
    <property type="component" value="Unassembled WGS sequence"/>
</dbReference>
<reference evidence="1 2" key="1">
    <citation type="submission" date="2016-05" db="EMBL/GenBank/DDBJ databases">
        <title>First whole genome sequencing of Entamoeba histolytica HM1:IMSS-clone-6.</title>
        <authorList>
            <person name="Mukherjee Avik.K."/>
            <person name="Izumyama S."/>
            <person name="Nakada-Tsukui K."/>
            <person name="Nozaki T."/>
        </authorList>
    </citation>
    <scope>NUCLEOTIDE SEQUENCE [LARGE SCALE GENOMIC DNA]</scope>
    <source>
        <strain evidence="1 2">HM1:IMSS clone 6</strain>
    </source>
</reference>
<accession>A0A5K1UFX4</accession>
<proteinExistence type="predicted"/>
<protein>
    <submittedName>
        <fullName evidence="1">Uncharacterized protein</fullName>
    </submittedName>
</protein>
<dbReference type="OMA" id="ITYARIN"/>
<organism evidence="1 2">
    <name type="scientific">Entamoeba histolytica</name>
    <dbReference type="NCBI Taxonomy" id="5759"/>
    <lineage>
        <taxon>Eukaryota</taxon>
        <taxon>Amoebozoa</taxon>
        <taxon>Evosea</taxon>
        <taxon>Archamoebae</taxon>
        <taxon>Mastigamoebida</taxon>
        <taxon>Entamoebidae</taxon>
        <taxon>Entamoeba</taxon>
    </lineage>
</organism>
<sequence length="323" mass="37986">MKERKLRCMKPNTNTRLNYLKKLKLCLYNYCKDVKAKGNRLLLDKEIERIKNDPYIKLILTYMEKKSNQLIDLCDSLNLNHFIECIENSTPYLYKQNTFKNGLNQFMSLHIGDYIKENGENEQCFYDKNEEYFSMQNQQEEEQSENQSIQIVQPVTIINDIDDDKYQMVGGGNALSSLLHIVSNQPTDENELKIKQMSLLNDKENKLLPNVKKNQIPKKTITYSRINKQPLDEKETITQSPLIPMNNCYEDNDKSNNYILDEVHNEKEDKNIVDLTNMKEPACLALDIEEDFYVLRKKDDHVNQCYDLSLETQSIFRSLIPLL</sequence>